<feature type="compositionally biased region" description="Basic residues" evidence="1">
    <location>
        <begin position="20"/>
        <end position="44"/>
    </location>
</feature>
<feature type="region of interest" description="Disordered" evidence="1">
    <location>
        <begin position="1"/>
        <end position="122"/>
    </location>
</feature>
<dbReference type="EMBL" id="BMSV01000007">
    <property type="protein sequence ID" value="GGQ16573.1"/>
    <property type="molecule type" value="Genomic_DNA"/>
</dbReference>
<keyword evidence="3" id="KW-1185">Reference proteome</keyword>
<evidence type="ECO:0000313" key="2">
    <source>
        <dbReference type="EMBL" id="GGQ16573.1"/>
    </source>
</evidence>
<feature type="compositionally biased region" description="Basic and acidic residues" evidence="1">
    <location>
        <begin position="47"/>
        <end position="59"/>
    </location>
</feature>
<dbReference type="AlphaFoldDB" id="A0A918EMH1"/>
<feature type="compositionally biased region" description="Basic and acidic residues" evidence="1">
    <location>
        <begin position="7"/>
        <end position="19"/>
    </location>
</feature>
<proteinExistence type="predicted"/>
<sequence>MPGAVEPDGRVRSAGDVKSVRGRCRTGGVRRPRAPGAGRVRRSSRPAAERQDGGAEGRPDGGAAVEAWSGAPPAPARGERDTGPGAYPGRRPTVGGAVEDGCVTRRKGRGGPGRALGGAAGS</sequence>
<organism evidence="2 3">
    <name type="scientific">Streptomyces roseolilacinus</name>
    <dbReference type="NCBI Taxonomy" id="66904"/>
    <lineage>
        <taxon>Bacteria</taxon>
        <taxon>Bacillati</taxon>
        <taxon>Actinomycetota</taxon>
        <taxon>Actinomycetes</taxon>
        <taxon>Kitasatosporales</taxon>
        <taxon>Streptomycetaceae</taxon>
        <taxon>Streptomyces</taxon>
    </lineage>
</organism>
<evidence type="ECO:0000256" key="1">
    <source>
        <dbReference type="SAM" id="MobiDB-lite"/>
    </source>
</evidence>
<evidence type="ECO:0000313" key="3">
    <source>
        <dbReference type="Proteomes" id="UP000654123"/>
    </source>
</evidence>
<reference evidence="2" key="1">
    <citation type="journal article" date="2014" name="Int. J. Syst. Evol. Microbiol.">
        <title>Complete genome sequence of Corynebacterium casei LMG S-19264T (=DSM 44701T), isolated from a smear-ripened cheese.</title>
        <authorList>
            <consortium name="US DOE Joint Genome Institute (JGI-PGF)"/>
            <person name="Walter F."/>
            <person name="Albersmeier A."/>
            <person name="Kalinowski J."/>
            <person name="Ruckert C."/>
        </authorList>
    </citation>
    <scope>NUCLEOTIDE SEQUENCE</scope>
    <source>
        <strain evidence="2">JCM 4335</strain>
    </source>
</reference>
<name>A0A918EMH1_9ACTN</name>
<protein>
    <submittedName>
        <fullName evidence="2">Uncharacterized protein</fullName>
    </submittedName>
</protein>
<comment type="caution">
    <text evidence="2">The sequence shown here is derived from an EMBL/GenBank/DDBJ whole genome shotgun (WGS) entry which is preliminary data.</text>
</comment>
<accession>A0A918EMH1</accession>
<gene>
    <name evidence="2" type="ORF">GCM10010249_39110</name>
</gene>
<reference evidence="2" key="2">
    <citation type="submission" date="2020-09" db="EMBL/GenBank/DDBJ databases">
        <authorList>
            <person name="Sun Q."/>
            <person name="Ohkuma M."/>
        </authorList>
    </citation>
    <scope>NUCLEOTIDE SEQUENCE</scope>
    <source>
        <strain evidence="2">JCM 4335</strain>
    </source>
</reference>
<dbReference type="Proteomes" id="UP000654123">
    <property type="component" value="Unassembled WGS sequence"/>
</dbReference>
<feature type="compositionally biased region" description="Gly residues" evidence="1">
    <location>
        <begin position="110"/>
        <end position="122"/>
    </location>
</feature>